<name>A0AAD9GE55_BABDI</name>
<keyword evidence="4" id="KW-0067">ATP-binding</keyword>
<dbReference type="PROSITE" id="PS51194">
    <property type="entry name" value="HELICASE_CTER"/>
    <property type="match status" value="1"/>
</dbReference>
<evidence type="ECO:0000313" key="9">
    <source>
        <dbReference type="Proteomes" id="UP001195914"/>
    </source>
</evidence>
<dbReference type="SMART" id="SM00487">
    <property type="entry name" value="DEXDc"/>
    <property type="match status" value="1"/>
</dbReference>
<organism evidence="8 9">
    <name type="scientific">Babesia divergens</name>
    <dbReference type="NCBI Taxonomy" id="32595"/>
    <lineage>
        <taxon>Eukaryota</taxon>
        <taxon>Sar</taxon>
        <taxon>Alveolata</taxon>
        <taxon>Apicomplexa</taxon>
        <taxon>Aconoidasida</taxon>
        <taxon>Piroplasmida</taxon>
        <taxon>Babesiidae</taxon>
        <taxon>Babesia</taxon>
    </lineage>
</organism>
<dbReference type="CDD" id="cd00268">
    <property type="entry name" value="DEADc"/>
    <property type="match status" value="1"/>
</dbReference>
<comment type="caution">
    <text evidence="8">The sequence shown here is derived from an EMBL/GenBank/DDBJ whole genome shotgun (WGS) entry which is preliminary data.</text>
</comment>
<evidence type="ECO:0000259" key="6">
    <source>
        <dbReference type="PROSITE" id="PS51192"/>
    </source>
</evidence>
<evidence type="ECO:0000256" key="1">
    <source>
        <dbReference type="ARBA" id="ARBA00022741"/>
    </source>
</evidence>
<feature type="region of interest" description="Disordered" evidence="5">
    <location>
        <begin position="447"/>
        <end position="486"/>
    </location>
</feature>
<dbReference type="InterPro" id="IPR001650">
    <property type="entry name" value="Helicase_C-like"/>
</dbReference>
<dbReference type="Pfam" id="PF00270">
    <property type="entry name" value="DEAD"/>
    <property type="match status" value="1"/>
</dbReference>
<dbReference type="InterPro" id="IPR044742">
    <property type="entry name" value="DEAD/DEAH_RhlB"/>
</dbReference>
<reference evidence="8" key="2">
    <citation type="submission" date="2021-05" db="EMBL/GenBank/DDBJ databases">
        <authorList>
            <person name="Pain A."/>
        </authorList>
    </citation>
    <scope>NUCLEOTIDE SEQUENCE</scope>
    <source>
        <strain evidence="8">1802A</strain>
    </source>
</reference>
<protein>
    <submittedName>
        <fullName evidence="8">RNA helicase family protein</fullName>
    </submittedName>
</protein>
<evidence type="ECO:0000256" key="2">
    <source>
        <dbReference type="ARBA" id="ARBA00022801"/>
    </source>
</evidence>
<dbReference type="SUPFAM" id="SSF52540">
    <property type="entry name" value="P-loop containing nucleoside triphosphate hydrolases"/>
    <property type="match status" value="1"/>
</dbReference>
<keyword evidence="9" id="KW-1185">Reference proteome</keyword>
<dbReference type="GO" id="GO:0004386">
    <property type="term" value="F:helicase activity"/>
    <property type="evidence" value="ECO:0007669"/>
    <property type="project" value="UniProtKB-KW"/>
</dbReference>
<dbReference type="PROSITE" id="PS51192">
    <property type="entry name" value="HELICASE_ATP_BIND_1"/>
    <property type="match status" value="1"/>
</dbReference>
<evidence type="ECO:0000256" key="4">
    <source>
        <dbReference type="ARBA" id="ARBA00022840"/>
    </source>
</evidence>
<evidence type="ECO:0000256" key="5">
    <source>
        <dbReference type="SAM" id="MobiDB-lite"/>
    </source>
</evidence>
<dbReference type="CDD" id="cd18787">
    <property type="entry name" value="SF2_C_DEAD"/>
    <property type="match status" value="1"/>
</dbReference>
<dbReference type="GO" id="GO:0005524">
    <property type="term" value="F:ATP binding"/>
    <property type="evidence" value="ECO:0007669"/>
    <property type="project" value="UniProtKB-KW"/>
</dbReference>
<dbReference type="GO" id="GO:0003676">
    <property type="term" value="F:nucleic acid binding"/>
    <property type="evidence" value="ECO:0007669"/>
    <property type="project" value="InterPro"/>
</dbReference>
<keyword evidence="2" id="KW-0378">Hydrolase</keyword>
<dbReference type="Proteomes" id="UP001195914">
    <property type="component" value="Unassembled WGS sequence"/>
</dbReference>
<dbReference type="Pfam" id="PF00271">
    <property type="entry name" value="Helicase_C"/>
    <property type="match status" value="1"/>
</dbReference>
<evidence type="ECO:0000313" key="8">
    <source>
        <dbReference type="EMBL" id="KAK1936843.1"/>
    </source>
</evidence>
<gene>
    <name evidence="8" type="ORF">X943_000920</name>
</gene>
<evidence type="ECO:0000256" key="3">
    <source>
        <dbReference type="ARBA" id="ARBA00022806"/>
    </source>
</evidence>
<keyword evidence="1" id="KW-0547">Nucleotide-binding</keyword>
<dbReference type="InterPro" id="IPR027417">
    <property type="entry name" value="P-loop_NTPase"/>
</dbReference>
<dbReference type="GO" id="GO:0016787">
    <property type="term" value="F:hydrolase activity"/>
    <property type="evidence" value="ECO:0007669"/>
    <property type="project" value="UniProtKB-KW"/>
</dbReference>
<evidence type="ECO:0000259" key="7">
    <source>
        <dbReference type="PROSITE" id="PS51194"/>
    </source>
</evidence>
<dbReference type="SMART" id="SM00490">
    <property type="entry name" value="HELICc"/>
    <property type="match status" value="1"/>
</dbReference>
<proteinExistence type="predicted"/>
<reference evidence="8" key="1">
    <citation type="journal article" date="2014" name="Nucleic Acids Res.">
        <title>The evolutionary dynamics of variant antigen genes in Babesia reveal a history of genomic innovation underlying host-parasite interaction.</title>
        <authorList>
            <person name="Jackson A.P."/>
            <person name="Otto T.D."/>
            <person name="Darby A."/>
            <person name="Ramaprasad A."/>
            <person name="Xia D."/>
            <person name="Echaide I.E."/>
            <person name="Farber M."/>
            <person name="Gahlot S."/>
            <person name="Gamble J."/>
            <person name="Gupta D."/>
            <person name="Gupta Y."/>
            <person name="Jackson L."/>
            <person name="Malandrin L."/>
            <person name="Malas T.B."/>
            <person name="Moussa E."/>
            <person name="Nair M."/>
            <person name="Reid A.J."/>
            <person name="Sanders M."/>
            <person name="Sharma J."/>
            <person name="Tracey A."/>
            <person name="Quail M.A."/>
            <person name="Weir W."/>
            <person name="Wastling J.M."/>
            <person name="Hall N."/>
            <person name="Willadsen P."/>
            <person name="Lingelbach K."/>
            <person name="Shiels B."/>
            <person name="Tait A."/>
            <person name="Berriman M."/>
            <person name="Allred D.R."/>
            <person name="Pain A."/>
        </authorList>
    </citation>
    <scope>NUCLEOTIDE SEQUENCE</scope>
    <source>
        <strain evidence="8">1802A</strain>
    </source>
</reference>
<keyword evidence="3 8" id="KW-0347">Helicase</keyword>
<feature type="domain" description="Helicase C-terminal" evidence="7">
    <location>
        <begin position="1143"/>
        <end position="1298"/>
    </location>
</feature>
<accession>A0AAD9GE55</accession>
<feature type="compositionally biased region" description="Acidic residues" evidence="5">
    <location>
        <begin position="465"/>
        <end position="479"/>
    </location>
</feature>
<dbReference type="InterPro" id="IPR011545">
    <property type="entry name" value="DEAD/DEAH_box_helicase_dom"/>
</dbReference>
<feature type="region of interest" description="Disordered" evidence="5">
    <location>
        <begin position="660"/>
        <end position="693"/>
    </location>
</feature>
<feature type="domain" description="Helicase ATP-binding" evidence="6">
    <location>
        <begin position="915"/>
        <end position="1092"/>
    </location>
</feature>
<sequence length="1503" mass="172974">MQGSAWSHFVGYLGEDFENEIKPRLDGVVKEYEGSGLSVAECAQRIIREFMAPLVKNFTKVEVMEPKLALDRELQVLYSADLAASYIILFCPLKVRHELYRYLWGHGAFLDGRINWLCCPWVLNQETHDEEYHKLALDLDKLTNEEVIDIIRLHKNYLSTDYVKQRSRSALKLLDRDSLMSVFQSVMLRVLWGREAVSETQNHRPSDDFVQSPEELEAIKREVENGEVKKEEIRMNTLRGWLDEYRTRRGCSIFEKVPKPTKLQLKETEYARQMKRSIEVINKHIEKFNEVFKGVPGDTPFIEAARKYSSERLPDVEGIDSDITINKIRNAFKTLLDFYRGNLASNSDLYGSLPNIQAIKLLKFLLSYEKHDLIKILSAVLLALPEFKPIVTDQDFAQYAMLPFNTLAKLCFIAIMRINPKIASTEVNIDLDDAEIRANSGMLMSSDRKKSGGFPTDNTLSTMDTDVDLDSSDGSDDEDHTASSDVSSMIFTSEELREVGNYINRKLCTIVDATIGNERQPCLILDSRRNCAVSEAVLLHLSNYDAVYEVLKDQNVETPMEQQDMTQEAIRKFKLSAVLKRMSETELDVVYQKVINSTKLHDDIKIPEDIYKLTFHCLLDNLETGIQDEEIYSKLSEICTRMEYEEPDVVMSSNINMEKVQSDKGDDTSCEHDSDQSSGDGHESEFHDKGEPVTERGHYLNLIEGEDITPFIDKSFSSHNPEEMTNDELRRVAEKVLERMETSEGCTIIHYNPMTSGDKPFTLHAIPATKRSTNAFGRCLETPQGYNSRYGFKLFASPYEAVTESTMATDIDTTGSDDEDVPQYGVGIFPKRMPELKPFSWQFPETMASFQLLRNRVTQDGAEQYIGSWQQAGLSTDVARAAVSWVRKCILDTIGRTEHHGLEIVPTEIQKMAINHLLKKGEDVLIASNAASGKTLAYLLPIIQKLKQHEKAKLRHPNSPRALILVPSRELADQTLNVLKGLGHIVKLSSEGIAGGNLKGRQRDHMKRLVDFVVATPDRLLKMIKHVKLHKLQYVVLDEADTLLNEGFWPEVAKVLDFVQHPYSLIQVAASSKYLLHFEKVQKALAKVPNMKGIPNKTPEVNEKYLNRMTQCHQLVETAWVDRPNRGVSHEFRYLEGKDKALELVNLIRYENARRCKKILVFCNNIQSCRAVEYILRDAGLPATSLHGKIPIMQRRRYYEDFINGSTGIMVCSDLASRGLDFNADAAIMFDFPLNSMDYLKRCGRVGRMINNDTIAPRGYAISLVKKRDRNLAIAIERSVRMPFFPISSLSRRKEDYNQRSGRLRHLTQAGGYFKLAKLIREEEIKGTYEYSNMDQYLEEFKGRVKEMYENSLKKIVLRRRRICKRRRILTRRLKLMKRYNRAIRLKQRIISEVDRNRRLNKFTIHSPMKGDDRRCPQMKDLRPIRAKILELKLMEDKMTRRLLERNDRYLRKFINKTQVVARSLTKPAVDSNELLDRQIPLNIIQRVKDKTKHKVRRICSLL</sequence>
<dbReference type="EMBL" id="JAHBMH010000034">
    <property type="protein sequence ID" value="KAK1936843.1"/>
    <property type="molecule type" value="Genomic_DNA"/>
</dbReference>
<dbReference type="InterPro" id="IPR014001">
    <property type="entry name" value="Helicase_ATP-bd"/>
</dbReference>
<dbReference type="PANTHER" id="PTHR47960">
    <property type="entry name" value="DEAD-BOX ATP-DEPENDENT RNA HELICASE 50"/>
    <property type="match status" value="1"/>
</dbReference>
<dbReference type="Gene3D" id="3.40.50.300">
    <property type="entry name" value="P-loop containing nucleotide triphosphate hydrolases"/>
    <property type="match status" value="2"/>
</dbReference>